<dbReference type="GO" id="GO:0046872">
    <property type="term" value="F:metal ion binding"/>
    <property type="evidence" value="ECO:0007669"/>
    <property type="project" value="InterPro"/>
</dbReference>
<keyword evidence="5" id="KW-1185">Reference proteome</keyword>
<feature type="domain" description="Fe-containing alcohol dehydrogenase-like C-terminal" evidence="3">
    <location>
        <begin position="191"/>
        <end position="392"/>
    </location>
</feature>
<dbReference type="InterPro" id="IPR056798">
    <property type="entry name" value="ADH_Fe_C"/>
</dbReference>
<dbReference type="AlphaFoldDB" id="A0A6N8HVT9"/>
<dbReference type="PANTHER" id="PTHR43633">
    <property type="entry name" value="ALCOHOL DEHYDROGENASE YQHD"/>
    <property type="match status" value="1"/>
</dbReference>
<dbReference type="Pfam" id="PF25137">
    <property type="entry name" value="ADH_Fe_C"/>
    <property type="match status" value="1"/>
</dbReference>
<dbReference type="GO" id="GO:1990002">
    <property type="term" value="F:methylglyoxal reductase (NADPH) (acetol producing) activity"/>
    <property type="evidence" value="ECO:0007669"/>
    <property type="project" value="TreeGrafter"/>
</dbReference>
<sequence>MNGFTYYSPTKVVFGGGSERDAAAEIRAFGGSKVLLVYGGHSAEKSGLLSRVCRTLEEGGLQYRSIGGVKPNPRLDLAEQGVKLALEYGADFLLAVGGGSVIDTAKAIALGATHPETRLWDFWLRKAEPKGSLPVGVILTISAAGSETSDSAVLTNQETGEKRGLSTAYNRPRFAFLDPELTFTLPKYQIACGVVDIMMHTLDRYFTPTEGNELTDELAEALLRVVIRNGPKALEKPDGYQAMSELMWAGSVSHNGLTGLGALTDFATHQLGHELSAMFDAAHGASLSTVWGSWAKYCYETKPERFARYARNVWGVSGGEGTEEAALKGIEKTVAYFKSLDMPVDFSSLGIGVQSKETLRELADRCVFRGERKIGHFRELDREDVYRIYRMANH</sequence>
<proteinExistence type="predicted"/>
<accession>A0A6N8HVT9</accession>
<dbReference type="RefSeq" id="WP_066649667.1">
    <property type="nucleotide sequence ID" value="NZ_VWXL01000014.1"/>
</dbReference>
<dbReference type="PANTHER" id="PTHR43633:SF1">
    <property type="entry name" value="ALCOHOL DEHYDROGENASE YQHD"/>
    <property type="match status" value="1"/>
</dbReference>
<evidence type="ECO:0000259" key="3">
    <source>
        <dbReference type="Pfam" id="PF25137"/>
    </source>
</evidence>
<name>A0A6N8HVT9_9FIRM</name>
<evidence type="ECO:0000313" key="4">
    <source>
        <dbReference type="EMBL" id="MVB09924.1"/>
    </source>
</evidence>
<dbReference type="GO" id="GO:0008106">
    <property type="term" value="F:alcohol dehydrogenase (NADP+) activity"/>
    <property type="evidence" value="ECO:0007669"/>
    <property type="project" value="TreeGrafter"/>
</dbReference>
<feature type="domain" description="Alcohol dehydrogenase iron-type/glycerol dehydrogenase GldA" evidence="2">
    <location>
        <begin position="9"/>
        <end position="179"/>
    </location>
</feature>
<evidence type="ECO:0000256" key="1">
    <source>
        <dbReference type="ARBA" id="ARBA00023002"/>
    </source>
</evidence>
<dbReference type="InterPro" id="IPR044731">
    <property type="entry name" value="BDH-like"/>
</dbReference>
<comment type="caution">
    <text evidence="4">The sequence shown here is derived from an EMBL/GenBank/DDBJ whole genome shotgun (WGS) entry which is preliminary data.</text>
</comment>
<gene>
    <name evidence="4" type="primary">bdhA</name>
    <name evidence="4" type="ORF">CAFE_05930</name>
</gene>
<dbReference type="EMBL" id="VWXL01000014">
    <property type="protein sequence ID" value="MVB09924.1"/>
    <property type="molecule type" value="Genomic_DNA"/>
</dbReference>
<reference evidence="4 5" key="1">
    <citation type="submission" date="2019-09" db="EMBL/GenBank/DDBJ databases">
        <title>Genome sequence of Clostridium sp. EA1.</title>
        <authorList>
            <person name="Poehlein A."/>
            <person name="Bengelsdorf F.R."/>
            <person name="Daniel R."/>
        </authorList>
    </citation>
    <scope>NUCLEOTIDE SEQUENCE [LARGE SCALE GENOMIC DNA]</scope>
    <source>
        <strain evidence="4 5">EA1</strain>
    </source>
</reference>
<dbReference type="Gene3D" id="1.20.1090.10">
    <property type="entry name" value="Dehydroquinate synthase-like - alpha domain"/>
    <property type="match status" value="1"/>
</dbReference>
<dbReference type="GO" id="GO:1990362">
    <property type="term" value="F:butanol dehydrogenase (NAD+) activity"/>
    <property type="evidence" value="ECO:0007669"/>
    <property type="project" value="InterPro"/>
</dbReference>
<keyword evidence="1 4" id="KW-0560">Oxidoreductase</keyword>
<dbReference type="GO" id="GO:0005829">
    <property type="term" value="C:cytosol"/>
    <property type="evidence" value="ECO:0007669"/>
    <property type="project" value="TreeGrafter"/>
</dbReference>
<protein>
    <submittedName>
        <fullName evidence="4">NADH-dependent butanol dehydrogenase A</fullName>
        <ecNumber evidence="4">1.1.1.-</ecNumber>
    </submittedName>
</protein>
<dbReference type="SUPFAM" id="SSF56796">
    <property type="entry name" value="Dehydroquinate synthase-like"/>
    <property type="match status" value="1"/>
</dbReference>
<dbReference type="OrthoDB" id="9801156at2"/>
<dbReference type="Gene3D" id="3.40.50.1970">
    <property type="match status" value="1"/>
</dbReference>
<dbReference type="EC" id="1.1.1.-" evidence="4"/>
<dbReference type="Pfam" id="PF00465">
    <property type="entry name" value="Fe-ADH"/>
    <property type="match status" value="1"/>
</dbReference>
<dbReference type="InterPro" id="IPR001670">
    <property type="entry name" value="ADH_Fe/GldA"/>
</dbReference>
<dbReference type="CDD" id="cd08187">
    <property type="entry name" value="BDH"/>
    <property type="match status" value="1"/>
</dbReference>
<dbReference type="Proteomes" id="UP000469440">
    <property type="component" value="Unassembled WGS sequence"/>
</dbReference>
<evidence type="ECO:0000259" key="2">
    <source>
        <dbReference type="Pfam" id="PF00465"/>
    </source>
</evidence>
<dbReference type="FunFam" id="3.40.50.1970:FF:000003">
    <property type="entry name" value="Alcohol dehydrogenase, iron-containing"/>
    <property type="match status" value="1"/>
</dbReference>
<organism evidence="4 5">
    <name type="scientific">Caproicibacter fermentans</name>
    <dbReference type="NCBI Taxonomy" id="2576756"/>
    <lineage>
        <taxon>Bacteria</taxon>
        <taxon>Bacillati</taxon>
        <taxon>Bacillota</taxon>
        <taxon>Clostridia</taxon>
        <taxon>Eubacteriales</taxon>
        <taxon>Acutalibacteraceae</taxon>
        <taxon>Caproicibacter</taxon>
    </lineage>
</organism>
<evidence type="ECO:0000313" key="5">
    <source>
        <dbReference type="Proteomes" id="UP000469440"/>
    </source>
</evidence>